<evidence type="ECO:0000313" key="2">
    <source>
        <dbReference type="Proteomes" id="UP000009168"/>
    </source>
</evidence>
<keyword evidence="2" id="KW-1185">Reference proteome</keyword>
<proteinExistence type="predicted"/>
<dbReference type="AlphaFoldDB" id="W7X9M7"/>
<accession>W7X9M7</accession>
<protein>
    <submittedName>
        <fullName evidence="1">Uncharacterized protein</fullName>
    </submittedName>
</protein>
<gene>
    <name evidence="1" type="ORF">TTHERM_000340199</name>
</gene>
<organism evidence="1 2">
    <name type="scientific">Tetrahymena thermophila (strain SB210)</name>
    <dbReference type="NCBI Taxonomy" id="312017"/>
    <lineage>
        <taxon>Eukaryota</taxon>
        <taxon>Sar</taxon>
        <taxon>Alveolata</taxon>
        <taxon>Ciliophora</taxon>
        <taxon>Intramacronucleata</taxon>
        <taxon>Oligohymenophorea</taxon>
        <taxon>Hymenostomatida</taxon>
        <taxon>Tetrahymenina</taxon>
        <taxon>Tetrahymenidae</taxon>
        <taxon>Tetrahymena</taxon>
    </lineage>
</organism>
<dbReference type="KEGG" id="tet:TTHERM_000340199"/>
<dbReference type="GeneID" id="24438505"/>
<dbReference type="InParanoid" id="W7X9M7"/>
<reference evidence="2" key="1">
    <citation type="journal article" date="2006" name="PLoS Biol.">
        <title>Macronuclear genome sequence of the ciliate Tetrahymena thermophila, a model eukaryote.</title>
        <authorList>
            <person name="Eisen J.A."/>
            <person name="Coyne R.S."/>
            <person name="Wu M."/>
            <person name="Wu D."/>
            <person name="Thiagarajan M."/>
            <person name="Wortman J.R."/>
            <person name="Badger J.H."/>
            <person name="Ren Q."/>
            <person name="Amedeo P."/>
            <person name="Jones K.M."/>
            <person name="Tallon L.J."/>
            <person name="Delcher A.L."/>
            <person name="Salzberg S.L."/>
            <person name="Silva J.C."/>
            <person name="Haas B.J."/>
            <person name="Majoros W.H."/>
            <person name="Farzad M."/>
            <person name="Carlton J.M."/>
            <person name="Smith R.K. Jr."/>
            <person name="Garg J."/>
            <person name="Pearlman R.E."/>
            <person name="Karrer K.M."/>
            <person name="Sun L."/>
            <person name="Manning G."/>
            <person name="Elde N.C."/>
            <person name="Turkewitz A.P."/>
            <person name="Asai D.J."/>
            <person name="Wilkes D.E."/>
            <person name="Wang Y."/>
            <person name="Cai H."/>
            <person name="Collins K."/>
            <person name="Stewart B.A."/>
            <person name="Lee S.R."/>
            <person name="Wilamowska K."/>
            <person name="Weinberg Z."/>
            <person name="Ruzzo W.L."/>
            <person name="Wloga D."/>
            <person name="Gaertig J."/>
            <person name="Frankel J."/>
            <person name="Tsao C.-C."/>
            <person name="Gorovsky M.A."/>
            <person name="Keeling P.J."/>
            <person name="Waller R.F."/>
            <person name="Patron N.J."/>
            <person name="Cherry J.M."/>
            <person name="Stover N.A."/>
            <person name="Krieger C.J."/>
            <person name="del Toro C."/>
            <person name="Ryder H.F."/>
            <person name="Williamson S.C."/>
            <person name="Barbeau R.A."/>
            <person name="Hamilton E.P."/>
            <person name="Orias E."/>
        </authorList>
    </citation>
    <scope>NUCLEOTIDE SEQUENCE [LARGE SCALE GENOMIC DNA]</scope>
    <source>
        <strain evidence="2">SB210</strain>
    </source>
</reference>
<dbReference type="EMBL" id="GG662666">
    <property type="protein sequence ID" value="EWS74047.1"/>
    <property type="molecule type" value="Genomic_DNA"/>
</dbReference>
<dbReference type="RefSeq" id="XP_012653446.1">
    <property type="nucleotide sequence ID" value="XM_012797992.1"/>
</dbReference>
<sequence>MQDKFLVLILILNKQTISIQQKNELYSQNIFNQNLKLFTSNIKLFAYQINLIIFKSNIYFQQRSLFCIVFVNHLPKAFYNLLSALLNFLQGMSENPKAIKNILVFSTIQRSFKKKLLNITHISLSKLAQQLQINEQYTQKQKPQESLLYLEKLKNDITSLLQQKVILNEDFNKLYLNYCFMLAYHYENYKKKEKIAFLWR</sequence>
<evidence type="ECO:0000313" key="1">
    <source>
        <dbReference type="EMBL" id="EWS74047.1"/>
    </source>
</evidence>
<dbReference type="Proteomes" id="UP000009168">
    <property type="component" value="Unassembled WGS sequence"/>
</dbReference>
<name>W7X9M7_TETTS</name>